<organism evidence="9 10">
    <name type="scientific">Actinomycetospora chlora</name>
    <dbReference type="NCBI Taxonomy" id="663608"/>
    <lineage>
        <taxon>Bacteria</taxon>
        <taxon>Bacillati</taxon>
        <taxon>Actinomycetota</taxon>
        <taxon>Actinomycetes</taxon>
        <taxon>Pseudonocardiales</taxon>
        <taxon>Pseudonocardiaceae</taxon>
        <taxon>Actinomycetospora</taxon>
    </lineage>
</organism>
<keyword evidence="10" id="KW-1185">Reference proteome</keyword>
<dbReference type="InterPro" id="IPR036631">
    <property type="entry name" value="MGMT_N_sf"/>
</dbReference>
<dbReference type="Gene3D" id="1.10.10.10">
    <property type="entry name" value="Winged helix-like DNA-binding domain superfamily/Winged helix DNA-binding domain"/>
    <property type="match status" value="1"/>
</dbReference>
<reference evidence="10" key="1">
    <citation type="journal article" date="2019" name="Int. J. Syst. Evol. Microbiol.">
        <title>The Global Catalogue of Microorganisms (GCM) 10K type strain sequencing project: providing services to taxonomists for standard genome sequencing and annotation.</title>
        <authorList>
            <consortium name="The Broad Institute Genomics Platform"/>
            <consortium name="The Broad Institute Genome Sequencing Center for Infectious Disease"/>
            <person name="Wu L."/>
            <person name="Ma J."/>
        </authorList>
    </citation>
    <scope>NUCLEOTIDE SEQUENCE [LARGE SCALE GENOMIC DNA]</scope>
    <source>
        <strain evidence="10">JCM 17979</strain>
    </source>
</reference>
<evidence type="ECO:0000256" key="5">
    <source>
        <dbReference type="ARBA" id="ARBA00023204"/>
    </source>
</evidence>
<dbReference type="PANTHER" id="PTHR10815">
    <property type="entry name" value="METHYLATED-DNA--PROTEIN-CYSTEINE METHYLTRANSFERASE"/>
    <property type="match status" value="1"/>
</dbReference>
<comment type="catalytic activity">
    <reaction evidence="6">
        <text>a 6-O-methyl-2'-deoxyguanosine in DNA + L-cysteinyl-[protein] = S-methyl-L-cysteinyl-[protein] + a 2'-deoxyguanosine in DNA</text>
        <dbReference type="Rhea" id="RHEA:24000"/>
        <dbReference type="Rhea" id="RHEA-COMP:10131"/>
        <dbReference type="Rhea" id="RHEA-COMP:10132"/>
        <dbReference type="Rhea" id="RHEA-COMP:11367"/>
        <dbReference type="Rhea" id="RHEA-COMP:11368"/>
        <dbReference type="ChEBI" id="CHEBI:29950"/>
        <dbReference type="ChEBI" id="CHEBI:82612"/>
        <dbReference type="ChEBI" id="CHEBI:85445"/>
        <dbReference type="ChEBI" id="CHEBI:85448"/>
        <dbReference type="EC" id="2.1.1.63"/>
    </reaction>
</comment>
<comment type="catalytic activity">
    <reaction evidence="1">
        <text>a 4-O-methyl-thymidine in DNA + L-cysteinyl-[protein] = a thymidine in DNA + S-methyl-L-cysteinyl-[protein]</text>
        <dbReference type="Rhea" id="RHEA:53428"/>
        <dbReference type="Rhea" id="RHEA-COMP:10131"/>
        <dbReference type="Rhea" id="RHEA-COMP:10132"/>
        <dbReference type="Rhea" id="RHEA-COMP:13555"/>
        <dbReference type="Rhea" id="RHEA-COMP:13556"/>
        <dbReference type="ChEBI" id="CHEBI:29950"/>
        <dbReference type="ChEBI" id="CHEBI:82612"/>
        <dbReference type="ChEBI" id="CHEBI:137386"/>
        <dbReference type="ChEBI" id="CHEBI:137387"/>
        <dbReference type="EC" id="2.1.1.63"/>
    </reaction>
</comment>
<sequence>MRRFRVVDSPIGPLTLTWDPDAGAVVGLHVHDQRDRGPDPAFGEPDEGRCGALDHLGGELTEYFAGQRRAFTLPVDPPGTPFARAVLAALRDVPYGATTTYGALAAAIGRPKAAQAVGTANARNPISLLVPCHRVLSAAGRPSGGGRGSSASVCCWRWSPGGLDRAVRAGMVGDVVVVLITRAEG</sequence>
<keyword evidence="4" id="KW-0227">DNA damage</keyword>
<dbReference type="SUPFAM" id="SSF53155">
    <property type="entry name" value="Methylated DNA-protein cysteine methyltransferase domain"/>
    <property type="match status" value="1"/>
</dbReference>
<evidence type="ECO:0000259" key="8">
    <source>
        <dbReference type="Pfam" id="PF02870"/>
    </source>
</evidence>
<dbReference type="InterPro" id="IPR001497">
    <property type="entry name" value="MethylDNA_cys_MeTrfase_AS"/>
</dbReference>
<comment type="caution">
    <text evidence="9">The sequence shown here is derived from an EMBL/GenBank/DDBJ whole genome shotgun (WGS) entry which is preliminary data.</text>
</comment>
<keyword evidence="2" id="KW-0489">Methyltransferase</keyword>
<dbReference type="Pfam" id="PF02870">
    <property type="entry name" value="Methyltransf_1N"/>
    <property type="match status" value="1"/>
</dbReference>
<dbReference type="RefSeq" id="WP_345420598.1">
    <property type="nucleotide sequence ID" value="NZ_BAABHO010000043.1"/>
</dbReference>
<dbReference type="PROSITE" id="PS00374">
    <property type="entry name" value="MGMT"/>
    <property type="match status" value="1"/>
</dbReference>
<feature type="domain" description="Methylated-DNA-[protein]-cysteine S-methyltransferase DNA binding" evidence="7">
    <location>
        <begin position="81"/>
        <end position="148"/>
    </location>
</feature>
<evidence type="ECO:0000313" key="9">
    <source>
        <dbReference type="EMBL" id="GAA4802675.1"/>
    </source>
</evidence>
<dbReference type="PANTHER" id="PTHR10815:SF5">
    <property type="entry name" value="METHYLATED-DNA--PROTEIN-CYSTEINE METHYLTRANSFERASE"/>
    <property type="match status" value="1"/>
</dbReference>
<keyword evidence="3" id="KW-0808">Transferase</keyword>
<keyword evidence="5" id="KW-0234">DNA repair</keyword>
<dbReference type="InterPro" id="IPR014048">
    <property type="entry name" value="MethylDNA_cys_MeTrfase_DNA-bd"/>
</dbReference>
<evidence type="ECO:0000256" key="6">
    <source>
        <dbReference type="ARBA" id="ARBA00049348"/>
    </source>
</evidence>
<protein>
    <submittedName>
        <fullName evidence="9">Methylated-DNA--[protein]-cysteine S-methyltransferase</fullName>
    </submittedName>
</protein>
<dbReference type="InterPro" id="IPR036217">
    <property type="entry name" value="MethylDNA_cys_MeTrfase_DNAb"/>
</dbReference>
<dbReference type="Pfam" id="PF01035">
    <property type="entry name" value="DNA_binding_1"/>
    <property type="match status" value="1"/>
</dbReference>
<accession>A0ABP9C2K1</accession>
<dbReference type="EMBL" id="BAABHO010000043">
    <property type="protein sequence ID" value="GAA4802675.1"/>
    <property type="molecule type" value="Genomic_DNA"/>
</dbReference>
<evidence type="ECO:0000313" key="10">
    <source>
        <dbReference type="Proteomes" id="UP001500928"/>
    </source>
</evidence>
<evidence type="ECO:0000256" key="4">
    <source>
        <dbReference type="ARBA" id="ARBA00022763"/>
    </source>
</evidence>
<evidence type="ECO:0000256" key="2">
    <source>
        <dbReference type="ARBA" id="ARBA00022603"/>
    </source>
</evidence>
<dbReference type="InterPro" id="IPR008332">
    <property type="entry name" value="MethylG_MeTrfase_N"/>
</dbReference>
<evidence type="ECO:0000256" key="3">
    <source>
        <dbReference type="ARBA" id="ARBA00022679"/>
    </source>
</evidence>
<dbReference type="CDD" id="cd06445">
    <property type="entry name" value="ATase"/>
    <property type="match status" value="1"/>
</dbReference>
<dbReference type="Gene3D" id="3.30.160.70">
    <property type="entry name" value="Methylated DNA-protein cysteine methyltransferase domain"/>
    <property type="match status" value="1"/>
</dbReference>
<evidence type="ECO:0000259" key="7">
    <source>
        <dbReference type="Pfam" id="PF01035"/>
    </source>
</evidence>
<dbReference type="InterPro" id="IPR036388">
    <property type="entry name" value="WH-like_DNA-bd_sf"/>
</dbReference>
<gene>
    <name evidence="9" type="ORF">GCM10023200_44850</name>
</gene>
<feature type="domain" description="Methylguanine DNA methyltransferase ribonuclease-like" evidence="8">
    <location>
        <begin position="5"/>
        <end position="77"/>
    </location>
</feature>
<name>A0ABP9C2K1_9PSEU</name>
<evidence type="ECO:0000256" key="1">
    <source>
        <dbReference type="ARBA" id="ARBA00001286"/>
    </source>
</evidence>
<dbReference type="SUPFAM" id="SSF46767">
    <property type="entry name" value="Methylated DNA-protein cysteine methyltransferase, C-terminal domain"/>
    <property type="match status" value="1"/>
</dbReference>
<dbReference type="NCBIfam" id="TIGR00589">
    <property type="entry name" value="ogt"/>
    <property type="match status" value="1"/>
</dbReference>
<dbReference type="Proteomes" id="UP001500928">
    <property type="component" value="Unassembled WGS sequence"/>
</dbReference>
<proteinExistence type="predicted"/>